<evidence type="ECO:0000313" key="1">
    <source>
        <dbReference type="EMBL" id="MBK6265796.1"/>
    </source>
</evidence>
<reference evidence="1" key="1">
    <citation type="submission" date="2021-01" db="EMBL/GenBank/DDBJ databases">
        <title>Marivirga aurantiaca sp. nov., isolated from intertidal surface sediments.</title>
        <authorList>
            <person name="Zhang M."/>
        </authorList>
    </citation>
    <scope>NUCLEOTIDE SEQUENCE</scope>
    <source>
        <strain evidence="1">S37H4</strain>
    </source>
</reference>
<dbReference type="Pfam" id="PF08922">
    <property type="entry name" value="DUF1905"/>
    <property type="match status" value="1"/>
</dbReference>
<comment type="caution">
    <text evidence="1">The sequence shown here is derived from an EMBL/GenBank/DDBJ whole genome shotgun (WGS) entry which is preliminary data.</text>
</comment>
<dbReference type="InterPro" id="IPR015018">
    <property type="entry name" value="DUF1905"/>
</dbReference>
<keyword evidence="2" id="KW-1185">Reference proteome</keyword>
<evidence type="ECO:0000313" key="2">
    <source>
        <dbReference type="Proteomes" id="UP000611723"/>
    </source>
</evidence>
<dbReference type="EMBL" id="JAEQBW010000005">
    <property type="protein sequence ID" value="MBK6265796.1"/>
    <property type="molecule type" value="Genomic_DNA"/>
</dbReference>
<accession>A0A935C8U0</accession>
<dbReference type="SUPFAM" id="SSF141694">
    <property type="entry name" value="AF2212/PG0164-like"/>
    <property type="match status" value="1"/>
</dbReference>
<dbReference type="InterPro" id="IPR037079">
    <property type="entry name" value="AF2212/PG0164-like_sf"/>
</dbReference>
<name>A0A935C8U0_9BACT</name>
<proteinExistence type="predicted"/>
<protein>
    <submittedName>
        <fullName evidence="1">DUF1905 domain-containing protein</fullName>
    </submittedName>
</protein>
<sequence>MGDQKPLVNKEYLLEKFPGKGGWTFARIPEILQNENAPFGWVRIRGTIDSFEIKNYNLQPMGNGQLFLPVKAEIRKKISKQAGDIVHVILYADNLPTEIPEELKLCLLDESMAFETFMSYTHGEQKALIEWIYSAKTDKTKVERITKTLEKLAAGKNKNRIK</sequence>
<dbReference type="AlphaFoldDB" id="A0A935C8U0"/>
<gene>
    <name evidence="1" type="ORF">JKA74_12195</name>
</gene>
<dbReference type="Gene3D" id="2.40.30.100">
    <property type="entry name" value="AF2212/PG0164-like"/>
    <property type="match status" value="1"/>
</dbReference>
<dbReference type="RefSeq" id="WP_201431475.1">
    <property type="nucleotide sequence ID" value="NZ_JAEQBW010000005.1"/>
</dbReference>
<organism evidence="1 2">
    <name type="scientific">Marivirga aurantiaca</name>
    <dbReference type="NCBI Taxonomy" id="2802615"/>
    <lineage>
        <taxon>Bacteria</taxon>
        <taxon>Pseudomonadati</taxon>
        <taxon>Bacteroidota</taxon>
        <taxon>Cytophagia</taxon>
        <taxon>Cytophagales</taxon>
        <taxon>Marivirgaceae</taxon>
        <taxon>Marivirga</taxon>
    </lineage>
</organism>
<dbReference type="Pfam" id="PF13376">
    <property type="entry name" value="OmdA"/>
    <property type="match status" value="1"/>
</dbReference>
<dbReference type="Proteomes" id="UP000611723">
    <property type="component" value="Unassembled WGS sequence"/>
</dbReference>